<evidence type="ECO:0000313" key="2">
    <source>
        <dbReference type="EMBL" id="RRT61070.1"/>
    </source>
</evidence>
<reference evidence="2 3" key="1">
    <citation type="journal article" date="2014" name="Agronomy (Basel)">
        <title>A Draft Genome Sequence for Ensete ventricosum, the Drought-Tolerant Tree Against Hunger.</title>
        <authorList>
            <person name="Harrison J."/>
            <person name="Moore K.A."/>
            <person name="Paszkiewicz K."/>
            <person name="Jones T."/>
            <person name="Grant M."/>
            <person name="Ambacheew D."/>
            <person name="Muzemil S."/>
            <person name="Studholme D.J."/>
        </authorList>
    </citation>
    <scope>NUCLEOTIDE SEQUENCE [LARGE SCALE GENOMIC DNA]</scope>
</reference>
<dbReference type="EMBL" id="AMZH03007548">
    <property type="protein sequence ID" value="RRT61070.1"/>
    <property type="molecule type" value="Genomic_DNA"/>
</dbReference>
<feature type="compositionally biased region" description="Basic residues" evidence="1">
    <location>
        <begin position="201"/>
        <end position="211"/>
    </location>
</feature>
<dbReference type="AlphaFoldDB" id="A0A426ZAQ3"/>
<gene>
    <name evidence="2" type="ORF">B296_00029706</name>
</gene>
<comment type="caution">
    <text evidence="2">The sequence shown here is derived from an EMBL/GenBank/DDBJ whole genome shotgun (WGS) entry which is preliminary data.</text>
</comment>
<feature type="region of interest" description="Disordered" evidence="1">
    <location>
        <begin position="51"/>
        <end position="76"/>
    </location>
</feature>
<accession>A0A426ZAQ3</accession>
<evidence type="ECO:0000313" key="3">
    <source>
        <dbReference type="Proteomes" id="UP000287651"/>
    </source>
</evidence>
<name>A0A426ZAQ3_ENSVE</name>
<dbReference type="Proteomes" id="UP000287651">
    <property type="component" value="Unassembled WGS sequence"/>
</dbReference>
<organism evidence="2 3">
    <name type="scientific">Ensete ventricosum</name>
    <name type="common">Abyssinian banana</name>
    <name type="synonym">Musa ensete</name>
    <dbReference type="NCBI Taxonomy" id="4639"/>
    <lineage>
        <taxon>Eukaryota</taxon>
        <taxon>Viridiplantae</taxon>
        <taxon>Streptophyta</taxon>
        <taxon>Embryophyta</taxon>
        <taxon>Tracheophyta</taxon>
        <taxon>Spermatophyta</taxon>
        <taxon>Magnoliopsida</taxon>
        <taxon>Liliopsida</taxon>
        <taxon>Zingiberales</taxon>
        <taxon>Musaceae</taxon>
        <taxon>Ensete</taxon>
    </lineage>
</organism>
<evidence type="ECO:0000256" key="1">
    <source>
        <dbReference type="SAM" id="MobiDB-lite"/>
    </source>
</evidence>
<feature type="region of interest" description="Disordered" evidence="1">
    <location>
        <begin position="197"/>
        <end position="222"/>
    </location>
</feature>
<protein>
    <submittedName>
        <fullName evidence="2">Uncharacterized protein</fullName>
    </submittedName>
</protein>
<proteinExistence type="predicted"/>
<feature type="compositionally biased region" description="Basic and acidic residues" evidence="1">
    <location>
        <begin position="63"/>
        <end position="76"/>
    </location>
</feature>
<sequence length="222" mass="24138">MENQVHNNPLETPLTGRRAEYLSKFLRLSVFLSPMSSPTVVCNATGLCGKGSPGPRGTNLQESDDRQGPVDDREGCIGRYDFGRQASVPRPTLGPHPPRPLWKRILGILRGPESVATMSRQELLQANAGKLMGVSVGEGFGLLTHHSDSCRTRKPLVSHVTRRSSAPLAVCFGFLSLPSPNDALRLLFSPDSASSIGLTTRAHRGPQKRMNRREGSSVDEMT</sequence>